<sequence>MDAHHCKIDLQSPSDLTYLLNNINTAAQQKIDLAIPRSAAPEGEDAYRSRVEELVQEYILLTFTLAFPSLTLNGLDPSPNSSAQNPRPKPLRQMTMATTNHTIRDWLRNYEHSMRSLSRNLRVWRS</sequence>
<keyword evidence="3" id="KW-1185">Reference proteome</keyword>
<dbReference type="Proteomes" id="UP001590951">
    <property type="component" value="Unassembled WGS sequence"/>
</dbReference>
<dbReference type="EMBL" id="JBHFEH010000011">
    <property type="protein sequence ID" value="KAL2055324.1"/>
    <property type="molecule type" value="Genomic_DNA"/>
</dbReference>
<comment type="caution">
    <text evidence="2">The sequence shown here is derived from an EMBL/GenBank/DDBJ whole genome shotgun (WGS) entry which is preliminary data.</text>
</comment>
<feature type="region of interest" description="Disordered" evidence="1">
    <location>
        <begin position="74"/>
        <end position="93"/>
    </location>
</feature>
<proteinExistence type="predicted"/>
<evidence type="ECO:0000256" key="1">
    <source>
        <dbReference type="SAM" id="MobiDB-lite"/>
    </source>
</evidence>
<evidence type="ECO:0000313" key="3">
    <source>
        <dbReference type="Proteomes" id="UP001590951"/>
    </source>
</evidence>
<reference evidence="2 3" key="1">
    <citation type="submission" date="2024-09" db="EMBL/GenBank/DDBJ databases">
        <title>Rethinking Asexuality: The Enigmatic Case of Functional Sexual Genes in Lepraria (Stereocaulaceae).</title>
        <authorList>
            <person name="Doellman M."/>
            <person name="Sun Y."/>
            <person name="Barcenas-Pena A."/>
            <person name="Lumbsch H.T."/>
            <person name="Grewe F."/>
        </authorList>
    </citation>
    <scope>NUCLEOTIDE SEQUENCE [LARGE SCALE GENOMIC DNA]</scope>
    <source>
        <strain evidence="2 3">Grewe 0041</strain>
    </source>
</reference>
<accession>A0ABR4BEU4</accession>
<name>A0ABR4BEU4_9LECA</name>
<gene>
    <name evidence="2" type="ORF">ABVK25_004132</name>
</gene>
<protein>
    <submittedName>
        <fullName evidence="2">Uncharacterized protein</fullName>
    </submittedName>
</protein>
<evidence type="ECO:0000313" key="2">
    <source>
        <dbReference type="EMBL" id="KAL2055324.1"/>
    </source>
</evidence>
<organism evidence="2 3">
    <name type="scientific">Lepraria finkii</name>
    <dbReference type="NCBI Taxonomy" id="1340010"/>
    <lineage>
        <taxon>Eukaryota</taxon>
        <taxon>Fungi</taxon>
        <taxon>Dikarya</taxon>
        <taxon>Ascomycota</taxon>
        <taxon>Pezizomycotina</taxon>
        <taxon>Lecanoromycetes</taxon>
        <taxon>OSLEUM clade</taxon>
        <taxon>Lecanoromycetidae</taxon>
        <taxon>Lecanorales</taxon>
        <taxon>Lecanorineae</taxon>
        <taxon>Stereocaulaceae</taxon>
        <taxon>Lepraria</taxon>
    </lineage>
</organism>